<gene>
    <name evidence="1" type="ORF">COT27_03520</name>
</gene>
<dbReference type="AlphaFoldDB" id="A0A2M6XRX1"/>
<accession>A0A2M6XRX1</accession>
<name>A0A2M6XRX1_9BACT</name>
<dbReference type="SUPFAM" id="SSF49899">
    <property type="entry name" value="Concanavalin A-like lectins/glucanases"/>
    <property type="match status" value="1"/>
</dbReference>
<dbReference type="Pfam" id="PF13385">
    <property type="entry name" value="Laminin_G_3"/>
    <property type="match status" value="1"/>
</dbReference>
<reference evidence="2" key="1">
    <citation type="submission" date="2017-09" db="EMBL/GenBank/DDBJ databases">
        <title>Depth-based differentiation of microbial function through sediment-hosted aquifers and enrichment of novel symbionts in the deep terrestrial subsurface.</title>
        <authorList>
            <person name="Probst A.J."/>
            <person name="Ladd B."/>
            <person name="Jarett J.K."/>
            <person name="Geller-Mcgrath D.E."/>
            <person name="Sieber C.M.K."/>
            <person name="Emerson J.B."/>
            <person name="Anantharaman K."/>
            <person name="Thomas B.C."/>
            <person name="Malmstrom R."/>
            <person name="Stieglmeier M."/>
            <person name="Klingl A."/>
            <person name="Woyke T."/>
            <person name="Ryan C.M."/>
            <person name="Banfield J.F."/>
        </authorList>
    </citation>
    <scope>NUCLEOTIDE SEQUENCE [LARGE SCALE GENOMIC DNA]</scope>
</reference>
<comment type="caution">
    <text evidence="1">The sequence shown here is derived from an EMBL/GenBank/DDBJ whole genome shotgun (WGS) entry which is preliminary data.</text>
</comment>
<dbReference type="EMBL" id="PEXX01000053">
    <property type="protein sequence ID" value="PIU10373.1"/>
    <property type="molecule type" value="Genomic_DNA"/>
</dbReference>
<dbReference type="Proteomes" id="UP000230586">
    <property type="component" value="Unassembled WGS sequence"/>
</dbReference>
<proteinExistence type="predicted"/>
<dbReference type="Gene3D" id="2.40.10.10">
    <property type="entry name" value="Trypsin-like serine proteases"/>
    <property type="match status" value="1"/>
</dbReference>
<dbReference type="InterPro" id="IPR009003">
    <property type="entry name" value="Peptidase_S1_PA"/>
</dbReference>
<protein>
    <submittedName>
        <fullName evidence="1">Uncharacterized protein</fullName>
    </submittedName>
</protein>
<dbReference type="Gene3D" id="2.60.120.200">
    <property type="match status" value="1"/>
</dbReference>
<evidence type="ECO:0000313" key="1">
    <source>
        <dbReference type="EMBL" id="PIU10373.1"/>
    </source>
</evidence>
<organism evidence="1 2">
    <name type="scientific">Candidatus Kuenenbacteria bacterium CG08_land_8_20_14_0_20_37_23</name>
    <dbReference type="NCBI Taxonomy" id="1974617"/>
    <lineage>
        <taxon>Bacteria</taxon>
        <taxon>Candidatus Kueneniibacteriota</taxon>
    </lineage>
</organism>
<evidence type="ECO:0000313" key="2">
    <source>
        <dbReference type="Proteomes" id="UP000230586"/>
    </source>
</evidence>
<sequence>MKKQLTILLILIFIFGLVPINFTKNVKAANIPKPIAYWDFNNESDINAGMVSDLMGNYNAQIYRPHWINNGYSGGALIFDEYGKPSVGDKYGMETPNFPQNNNFTLLYRIKIGDMTNASSDRHIHSTPGSHSCGVKLYGSIPESPGSPNDINGIDIEYIGYKPISSSDNWYHFAFVFGKDGYYFYKDGVLSGYATGYSYVQSGKFSFGYGGSEERIATPIQLDEIKIYDIALTAEQISEEYNYNKLLCKSDTWECGSWGGCSIDGSQTRACSMTYNCEYVDNPSPSTSQPCTPLCASESWSCSDWSPCSSSSNQTRTCNKTSNCQGGVSSPATSQSCSYVPQCTSYSWSCGNWTSCSSNGNQTRICSKNSNCEGGTPSPATTQSCSYAPACSADTWQCGSWGTCSPQGIQARSCNKTFDCSSVETASPATSQYCESAYKPDYQIPTQNSKITNQDSIIKSSVKLECPVTKYSKKIGSGTVINSSGLILTNKHVISDTAGCYVGFIDNYGSKPYFNAS</sequence>
<dbReference type="InterPro" id="IPR043504">
    <property type="entry name" value="Peptidase_S1_PA_chymotrypsin"/>
</dbReference>
<dbReference type="InterPro" id="IPR013320">
    <property type="entry name" value="ConA-like_dom_sf"/>
</dbReference>
<dbReference type="SUPFAM" id="SSF50494">
    <property type="entry name" value="Trypsin-like serine proteases"/>
    <property type="match status" value="1"/>
</dbReference>